<comment type="caution">
    <text evidence="5">The sequence shown here is derived from an EMBL/GenBank/DDBJ whole genome shotgun (WGS) entry which is preliminary data.</text>
</comment>
<dbReference type="RefSeq" id="WP_253019851.1">
    <property type="nucleotide sequence ID" value="NZ_JAJAGH010000008.1"/>
</dbReference>
<dbReference type="PROSITE" id="PS50995">
    <property type="entry name" value="HTH_MARR_2"/>
    <property type="match status" value="1"/>
</dbReference>
<evidence type="ECO:0000259" key="4">
    <source>
        <dbReference type="PROSITE" id="PS50995"/>
    </source>
</evidence>
<reference evidence="5" key="1">
    <citation type="submission" date="2022-09" db="EMBL/GenBank/DDBJ databases">
        <title>Culturomic study of gut microbiota in children with autism spectrum disorder.</title>
        <authorList>
            <person name="Efimov B.A."/>
            <person name="Chaplin A.V."/>
            <person name="Sokolova S.R."/>
            <person name="Pikina A.P."/>
            <person name="Korzhanova M."/>
            <person name="Belova V."/>
            <person name="Korostin D."/>
        </authorList>
    </citation>
    <scope>NUCLEOTIDE SEQUENCE</scope>
    <source>
        <strain evidence="5">ASD5510</strain>
    </source>
</reference>
<evidence type="ECO:0000256" key="2">
    <source>
        <dbReference type="ARBA" id="ARBA00023125"/>
    </source>
</evidence>
<accession>A0A9J6QUC7</accession>
<evidence type="ECO:0000256" key="1">
    <source>
        <dbReference type="ARBA" id="ARBA00023015"/>
    </source>
</evidence>
<dbReference type="SMART" id="SM00347">
    <property type="entry name" value="HTH_MARR"/>
    <property type="match status" value="1"/>
</dbReference>
<dbReference type="PANTHER" id="PTHR42756:SF1">
    <property type="entry name" value="TRANSCRIPTIONAL REPRESSOR OF EMRAB OPERON"/>
    <property type="match status" value="1"/>
</dbReference>
<dbReference type="GO" id="GO:0003700">
    <property type="term" value="F:DNA-binding transcription factor activity"/>
    <property type="evidence" value="ECO:0007669"/>
    <property type="project" value="InterPro"/>
</dbReference>
<dbReference type="InterPro" id="IPR036388">
    <property type="entry name" value="WH-like_DNA-bd_sf"/>
</dbReference>
<dbReference type="SUPFAM" id="SSF46785">
    <property type="entry name" value="Winged helix' DNA-binding domain"/>
    <property type="match status" value="1"/>
</dbReference>
<keyword evidence="2 5" id="KW-0238">DNA-binding</keyword>
<dbReference type="PANTHER" id="PTHR42756">
    <property type="entry name" value="TRANSCRIPTIONAL REGULATOR, MARR"/>
    <property type="match status" value="1"/>
</dbReference>
<dbReference type="Pfam" id="PF12802">
    <property type="entry name" value="MarR_2"/>
    <property type="match status" value="1"/>
</dbReference>
<sequence>MMNIREQIKLVNRALSGTLDLYGVWAKKHGLNYNALVILYTLDDCQTCTQKQICQWWALPKQTVHGILLDFEKKGYLTITANTENKRERLVAFTEKGKAFAASILEPLYKMEEKAMKKMGQEQRAQLIACNTNYYELLKEEMEHGE</sequence>
<organism evidence="5 6">
    <name type="scientific">Hominibacterium faecale</name>
    <dbReference type="NCBI Taxonomy" id="2839743"/>
    <lineage>
        <taxon>Bacteria</taxon>
        <taxon>Bacillati</taxon>
        <taxon>Bacillota</taxon>
        <taxon>Clostridia</taxon>
        <taxon>Peptostreptococcales</taxon>
        <taxon>Anaerovoracaceae</taxon>
        <taxon>Hominibacterium</taxon>
    </lineage>
</organism>
<dbReference type="AlphaFoldDB" id="A0A9J6QUC7"/>
<proteinExistence type="predicted"/>
<dbReference type="Gene3D" id="1.10.10.10">
    <property type="entry name" value="Winged helix-like DNA-binding domain superfamily/Winged helix DNA-binding domain"/>
    <property type="match status" value="1"/>
</dbReference>
<name>A0A9J6QUC7_9FIRM</name>
<dbReference type="InterPro" id="IPR036390">
    <property type="entry name" value="WH_DNA-bd_sf"/>
</dbReference>
<evidence type="ECO:0000313" key="5">
    <source>
        <dbReference type="EMBL" id="MCU7378375.1"/>
    </source>
</evidence>
<gene>
    <name evidence="5" type="ORF">OBO34_08395</name>
</gene>
<dbReference type="InterPro" id="IPR000835">
    <property type="entry name" value="HTH_MarR-typ"/>
</dbReference>
<keyword evidence="3" id="KW-0804">Transcription</keyword>
<protein>
    <submittedName>
        <fullName evidence="5">Winged helix DNA-binding protein</fullName>
    </submittedName>
</protein>
<keyword evidence="1" id="KW-0805">Transcription regulation</keyword>
<evidence type="ECO:0000256" key="3">
    <source>
        <dbReference type="ARBA" id="ARBA00023163"/>
    </source>
</evidence>
<dbReference type="EMBL" id="JAOSHN010000003">
    <property type="protein sequence ID" value="MCU7378375.1"/>
    <property type="molecule type" value="Genomic_DNA"/>
</dbReference>
<feature type="domain" description="HTH marR-type" evidence="4">
    <location>
        <begin position="1"/>
        <end position="136"/>
    </location>
</feature>
<dbReference type="Proteomes" id="UP001065549">
    <property type="component" value="Unassembled WGS sequence"/>
</dbReference>
<dbReference type="GO" id="GO:0003677">
    <property type="term" value="F:DNA binding"/>
    <property type="evidence" value="ECO:0007669"/>
    <property type="project" value="UniProtKB-KW"/>
</dbReference>
<keyword evidence="6" id="KW-1185">Reference proteome</keyword>
<evidence type="ECO:0000313" key="6">
    <source>
        <dbReference type="Proteomes" id="UP001065549"/>
    </source>
</evidence>